<dbReference type="InterPro" id="IPR023393">
    <property type="entry name" value="START-like_dom_sf"/>
</dbReference>
<proteinExistence type="predicted"/>
<dbReference type="SUPFAM" id="SSF55961">
    <property type="entry name" value="Bet v1-like"/>
    <property type="match status" value="1"/>
</dbReference>
<dbReference type="EMBL" id="JBHTJO010000001">
    <property type="protein sequence ID" value="MFD0986431.1"/>
    <property type="molecule type" value="Genomic_DNA"/>
</dbReference>
<organism evidence="1 2">
    <name type="scientific">Methyloligella solikamskensis</name>
    <dbReference type="NCBI Taxonomy" id="1177756"/>
    <lineage>
        <taxon>Bacteria</taxon>
        <taxon>Pseudomonadati</taxon>
        <taxon>Pseudomonadota</taxon>
        <taxon>Alphaproteobacteria</taxon>
        <taxon>Hyphomicrobiales</taxon>
        <taxon>Hyphomicrobiaceae</taxon>
        <taxon>Methyloligella</taxon>
    </lineage>
</organism>
<dbReference type="PANTHER" id="PTHR39332">
    <property type="entry name" value="BLL4707 PROTEIN"/>
    <property type="match status" value="1"/>
</dbReference>
<name>A0ABW3J835_9HYPH</name>
<comment type="caution">
    <text evidence="1">The sequence shown here is derived from an EMBL/GenBank/DDBJ whole genome shotgun (WGS) entry which is preliminary data.</text>
</comment>
<evidence type="ECO:0000313" key="1">
    <source>
        <dbReference type="EMBL" id="MFD0986431.1"/>
    </source>
</evidence>
<evidence type="ECO:0000313" key="2">
    <source>
        <dbReference type="Proteomes" id="UP001597102"/>
    </source>
</evidence>
<dbReference type="CDD" id="cd07821">
    <property type="entry name" value="PYR_PYL_RCAR_like"/>
    <property type="match status" value="1"/>
</dbReference>
<dbReference type="Pfam" id="PF10604">
    <property type="entry name" value="Polyketide_cyc2"/>
    <property type="match status" value="1"/>
</dbReference>
<reference evidence="2" key="1">
    <citation type="journal article" date="2019" name="Int. J. Syst. Evol. Microbiol.">
        <title>The Global Catalogue of Microorganisms (GCM) 10K type strain sequencing project: providing services to taxonomists for standard genome sequencing and annotation.</title>
        <authorList>
            <consortium name="The Broad Institute Genomics Platform"/>
            <consortium name="The Broad Institute Genome Sequencing Center for Infectious Disease"/>
            <person name="Wu L."/>
            <person name="Ma J."/>
        </authorList>
    </citation>
    <scope>NUCLEOTIDE SEQUENCE [LARGE SCALE GENOMIC DNA]</scope>
    <source>
        <strain evidence="2">CCUG 61697</strain>
    </source>
</reference>
<accession>A0ABW3J835</accession>
<gene>
    <name evidence="1" type="ORF">ACFQ2F_04900</name>
</gene>
<dbReference type="PANTHER" id="PTHR39332:SF7">
    <property type="entry name" value="SRPBCC FAMILY PROTEIN"/>
    <property type="match status" value="1"/>
</dbReference>
<dbReference type="Gene3D" id="3.30.530.20">
    <property type="match status" value="1"/>
</dbReference>
<dbReference type="Proteomes" id="UP001597102">
    <property type="component" value="Unassembled WGS sequence"/>
</dbReference>
<dbReference type="InterPro" id="IPR019587">
    <property type="entry name" value="Polyketide_cyclase/dehydratase"/>
</dbReference>
<keyword evidence="2" id="KW-1185">Reference proteome</keyword>
<protein>
    <submittedName>
        <fullName evidence="1">SRPBCC family protein</fullName>
    </submittedName>
</protein>
<dbReference type="RefSeq" id="WP_379086553.1">
    <property type="nucleotide sequence ID" value="NZ_JBHTJO010000001.1"/>
</dbReference>
<sequence length="144" mass="15690">MHVEVNVPIPFSADDVWSMAGGFNLLPVLSSGCVGSTLEEGGRVRVLTNTDGSILWERMLTFDEAEKTLSYLITDNKNFKSAYDVGYVGTVKIVEGDDQSSTFKYTGDFEPTPGTTPEQAEQAVQNFAKDCAKGIERALNARGR</sequence>